<name>A0A5P2H4V6_9BURK</name>
<gene>
    <name evidence="1" type="ORF">FOB72_11125</name>
</gene>
<dbReference type="AlphaFoldDB" id="A0A5P2H4V6"/>
<protein>
    <submittedName>
        <fullName evidence="1">Uncharacterized protein</fullName>
    </submittedName>
</protein>
<dbReference type="EMBL" id="CP044065">
    <property type="protein sequence ID" value="QET02535.1"/>
    <property type="molecule type" value="Genomic_DNA"/>
</dbReference>
<evidence type="ECO:0000313" key="2">
    <source>
        <dbReference type="Proteomes" id="UP000322822"/>
    </source>
</evidence>
<dbReference type="Proteomes" id="UP000322822">
    <property type="component" value="Chromosome 1"/>
</dbReference>
<organism evidence="1 2">
    <name type="scientific">Cupriavidus pauculus</name>
    <dbReference type="NCBI Taxonomy" id="82633"/>
    <lineage>
        <taxon>Bacteria</taxon>
        <taxon>Pseudomonadati</taxon>
        <taxon>Pseudomonadota</taxon>
        <taxon>Betaproteobacteria</taxon>
        <taxon>Burkholderiales</taxon>
        <taxon>Burkholderiaceae</taxon>
        <taxon>Cupriavidus</taxon>
    </lineage>
</organism>
<proteinExistence type="predicted"/>
<reference evidence="1 2" key="1">
    <citation type="submission" date="2019-09" db="EMBL/GenBank/DDBJ databases">
        <title>FDA dAtabase for Regulatory Grade micrObial Sequences (FDA-ARGOS): Supporting development and validation of Infectious Disease Dx tests.</title>
        <authorList>
            <person name="Sciortino C."/>
            <person name="Tallon L."/>
            <person name="Sadzewicz L."/>
            <person name="Vavikolanu K."/>
            <person name="Mehta A."/>
            <person name="Aluvathingal J."/>
            <person name="Nadendla S."/>
            <person name="Nandy P."/>
            <person name="Geyer C."/>
            <person name="Yan Y."/>
            <person name="Sichtig H."/>
        </authorList>
    </citation>
    <scope>NUCLEOTIDE SEQUENCE [LARGE SCALE GENOMIC DNA]</scope>
    <source>
        <strain evidence="1 2">FDAARGOS_664</strain>
    </source>
</reference>
<sequence length="113" mass="11592">MRGYVFAEASLSVSIVAMAALPLALLATTGLDTARQQRAVLDLARVTAAAAEHWPGHDSRGASLARCGTLHADAACAPGERLVVGTSLAPPRPSLSPTMQAAALPRVALWIAP</sequence>
<accession>A0A5P2H4V6</accession>
<evidence type="ECO:0000313" key="1">
    <source>
        <dbReference type="EMBL" id="QET02535.1"/>
    </source>
</evidence>